<organism evidence="1 2">
    <name type="scientific">Aegilops tauschii subsp. strangulata</name>
    <name type="common">Goatgrass</name>
    <dbReference type="NCBI Taxonomy" id="200361"/>
    <lineage>
        <taxon>Eukaryota</taxon>
        <taxon>Viridiplantae</taxon>
        <taxon>Streptophyta</taxon>
        <taxon>Embryophyta</taxon>
        <taxon>Tracheophyta</taxon>
        <taxon>Spermatophyta</taxon>
        <taxon>Magnoliopsida</taxon>
        <taxon>Liliopsida</taxon>
        <taxon>Poales</taxon>
        <taxon>Poaceae</taxon>
        <taxon>BOP clade</taxon>
        <taxon>Pooideae</taxon>
        <taxon>Triticodae</taxon>
        <taxon>Triticeae</taxon>
        <taxon>Triticinae</taxon>
        <taxon>Aegilops</taxon>
    </lineage>
</organism>
<accession>A0A453SY37</accession>
<reference evidence="1" key="5">
    <citation type="journal article" date="2021" name="G3 (Bethesda)">
        <title>Aegilops tauschii genome assembly Aet v5.0 features greater sequence contiguity and improved annotation.</title>
        <authorList>
            <person name="Wang L."/>
            <person name="Zhu T."/>
            <person name="Rodriguez J.C."/>
            <person name="Deal K.R."/>
            <person name="Dubcovsky J."/>
            <person name="McGuire P.E."/>
            <person name="Lux T."/>
            <person name="Spannagl M."/>
            <person name="Mayer K.F.X."/>
            <person name="Baldrich P."/>
            <person name="Meyers B.C."/>
            <person name="Huo N."/>
            <person name="Gu Y.Q."/>
            <person name="Zhou H."/>
            <person name="Devos K.M."/>
            <person name="Bennetzen J.L."/>
            <person name="Unver T."/>
            <person name="Budak H."/>
            <person name="Gulick P.J."/>
            <person name="Galiba G."/>
            <person name="Kalapos B."/>
            <person name="Nelson D.R."/>
            <person name="Li P."/>
            <person name="You F.M."/>
            <person name="Luo M.C."/>
            <person name="Dvorak J."/>
        </authorList>
    </citation>
    <scope>NUCLEOTIDE SEQUENCE [LARGE SCALE GENOMIC DNA]</scope>
    <source>
        <strain evidence="1">cv. AL8/78</strain>
    </source>
</reference>
<sequence>MWSKATNLTKTATWHCWGVVVYSKLDHIIVINRRTRRRSCQQGKLISTASRLFFVCPSDGCSSWKSMTLTRTVGISLHASAEAHDLLIGGPMF</sequence>
<reference evidence="1" key="3">
    <citation type="journal article" date="2017" name="Nature">
        <title>Genome sequence of the progenitor of the wheat D genome Aegilops tauschii.</title>
        <authorList>
            <person name="Luo M.C."/>
            <person name="Gu Y.Q."/>
            <person name="Puiu D."/>
            <person name="Wang H."/>
            <person name="Twardziok S.O."/>
            <person name="Deal K.R."/>
            <person name="Huo N."/>
            <person name="Zhu T."/>
            <person name="Wang L."/>
            <person name="Wang Y."/>
            <person name="McGuire P.E."/>
            <person name="Liu S."/>
            <person name="Long H."/>
            <person name="Ramasamy R.K."/>
            <person name="Rodriguez J.C."/>
            <person name="Van S.L."/>
            <person name="Yuan L."/>
            <person name="Wang Z."/>
            <person name="Xia Z."/>
            <person name="Xiao L."/>
            <person name="Anderson O.D."/>
            <person name="Ouyang S."/>
            <person name="Liang Y."/>
            <person name="Zimin A.V."/>
            <person name="Pertea G."/>
            <person name="Qi P."/>
            <person name="Bennetzen J.L."/>
            <person name="Dai X."/>
            <person name="Dawson M.W."/>
            <person name="Muller H.G."/>
            <person name="Kugler K."/>
            <person name="Rivarola-Duarte L."/>
            <person name="Spannagl M."/>
            <person name="Mayer K.F.X."/>
            <person name="Lu F.H."/>
            <person name="Bevan M.W."/>
            <person name="Leroy P."/>
            <person name="Li P."/>
            <person name="You F.M."/>
            <person name="Sun Q."/>
            <person name="Liu Z."/>
            <person name="Lyons E."/>
            <person name="Wicker T."/>
            <person name="Salzberg S.L."/>
            <person name="Devos K.M."/>
            <person name="Dvorak J."/>
        </authorList>
    </citation>
    <scope>NUCLEOTIDE SEQUENCE [LARGE SCALE GENOMIC DNA]</scope>
    <source>
        <strain evidence="1">cv. AL8/78</strain>
    </source>
</reference>
<dbReference type="Proteomes" id="UP000015105">
    <property type="component" value="Chromosome 7D"/>
</dbReference>
<dbReference type="AlphaFoldDB" id="A0A453SY37"/>
<dbReference type="Gramene" id="AET7Gv21143200.1">
    <property type="protein sequence ID" value="AET7Gv21143200.1"/>
    <property type="gene ID" value="AET7Gv21143200"/>
</dbReference>
<evidence type="ECO:0000313" key="1">
    <source>
        <dbReference type="EnsemblPlants" id="AET7Gv21143200.1"/>
    </source>
</evidence>
<reference evidence="2" key="1">
    <citation type="journal article" date="2014" name="Science">
        <title>Ancient hybridizations among the ancestral genomes of bread wheat.</title>
        <authorList>
            <consortium name="International Wheat Genome Sequencing Consortium,"/>
            <person name="Marcussen T."/>
            <person name="Sandve S.R."/>
            <person name="Heier L."/>
            <person name="Spannagl M."/>
            <person name="Pfeifer M."/>
            <person name="Jakobsen K.S."/>
            <person name="Wulff B.B."/>
            <person name="Steuernagel B."/>
            <person name="Mayer K.F."/>
            <person name="Olsen O.A."/>
        </authorList>
    </citation>
    <scope>NUCLEOTIDE SEQUENCE [LARGE SCALE GENOMIC DNA]</scope>
    <source>
        <strain evidence="2">cv. AL8/78</strain>
    </source>
</reference>
<name>A0A453SY37_AEGTS</name>
<reference evidence="1" key="4">
    <citation type="submission" date="2019-03" db="UniProtKB">
        <authorList>
            <consortium name="EnsemblPlants"/>
        </authorList>
    </citation>
    <scope>IDENTIFICATION</scope>
</reference>
<reference evidence="2" key="2">
    <citation type="journal article" date="2017" name="Nat. Plants">
        <title>The Aegilops tauschii genome reveals multiple impacts of transposons.</title>
        <authorList>
            <person name="Zhao G."/>
            <person name="Zou C."/>
            <person name="Li K."/>
            <person name="Wang K."/>
            <person name="Li T."/>
            <person name="Gao L."/>
            <person name="Zhang X."/>
            <person name="Wang H."/>
            <person name="Yang Z."/>
            <person name="Liu X."/>
            <person name="Jiang W."/>
            <person name="Mao L."/>
            <person name="Kong X."/>
            <person name="Jiao Y."/>
            <person name="Jia J."/>
        </authorList>
    </citation>
    <scope>NUCLEOTIDE SEQUENCE [LARGE SCALE GENOMIC DNA]</scope>
    <source>
        <strain evidence="2">cv. AL8/78</strain>
    </source>
</reference>
<keyword evidence="2" id="KW-1185">Reference proteome</keyword>
<dbReference type="EnsemblPlants" id="AET7Gv21143200.1">
    <property type="protein sequence ID" value="AET7Gv21143200.1"/>
    <property type="gene ID" value="AET7Gv21143200"/>
</dbReference>
<evidence type="ECO:0000313" key="2">
    <source>
        <dbReference type="Proteomes" id="UP000015105"/>
    </source>
</evidence>
<protein>
    <submittedName>
        <fullName evidence="1">Uncharacterized protein</fullName>
    </submittedName>
</protein>
<proteinExistence type="predicted"/>